<dbReference type="InterPro" id="IPR004087">
    <property type="entry name" value="KH_dom"/>
</dbReference>
<dbReference type="Proteomes" id="UP000238164">
    <property type="component" value="Chromosome 1"/>
</dbReference>
<evidence type="ECO:0000256" key="5">
    <source>
        <dbReference type="ARBA" id="ARBA00023274"/>
    </source>
</evidence>
<dbReference type="OrthoDB" id="9806396at2"/>
<dbReference type="SUPFAM" id="SSF54821">
    <property type="entry name" value="Ribosomal protein S3 C-terminal domain"/>
    <property type="match status" value="1"/>
</dbReference>
<dbReference type="FunFam" id="3.30.1140.32:FF:000002">
    <property type="entry name" value="30S ribosomal protein S3"/>
    <property type="match status" value="1"/>
</dbReference>
<dbReference type="SUPFAM" id="SSF54814">
    <property type="entry name" value="Prokaryotic type KH domain (KH-domain type II)"/>
    <property type="match status" value="1"/>
</dbReference>
<evidence type="ECO:0000259" key="11">
    <source>
        <dbReference type="PROSITE" id="PS50823"/>
    </source>
</evidence>
<dbReference type="RefSeq" id="WP_105185962.1">
    <property type="nucleotide sequence ID" value="NZ_BAAAGO010000040.1"/>
</dbReference>
<feature type="compositionally biased region" description="Low complexity" evidence="10">
    <location>
        <begin position="216"/>
        <end position="227"/>
    </location>
</feature>
<evidence type="ECO:0000256" key="4">
    <source>
        <dbReference type="ARBA" id="ARBA00022980"/>
    </source>
</evidence>
<dbReference type="HAMAP" id="MF_01309_B">
    <property type="entry name" value="Ribosomal_uS3_B"/>
    <property type="match status" value="1"/>
</dbReference>
<dbReference type="InterPro" id="IPR004044">
    <property type="entry name" value="KH_dom_type_2"/>
</dbReference>
<dbReference type="PANTHER" id="PTHR11760">
    <property type="entry name" value="30S/40S RIBOSOMAL PROTEIN S3"/>
    <property type="match status" value="1"/>
</dbReference>
<dbReference type="PROSITE" id="PS00548">
    <property type="entry name" value="RIBOSOMAL_S3"/>
    <property type="match status" value="1"/>
</dbReference>
<dbReference type="GO" id="GO:0003735">
    <property type="term" value="F:structural constituent of ribosome"/>
    <property type="evidence" value="ECO:0007669"/>
    <property type="project" value="InterPro"/>
</dbReference>
<dbReference type="GO" id="GO:0006412">
    <property type="term" value="P:translation"/>
    <property type="evidence" value="ECO:0007669"/>
    <property type="project" value="UniProtKB-UniRule"/>
</dbReference>
<reference evidence="12 13" key="1">
    <citation type="submission" date="2018-02" db="EMBL/GenBank/DDBJ databases">
        <authorList>
            <person name="Cohen D.B."/>
            <person name="Kent A.D."/>
        </authorList>
    </citation>
    <scope>NUCLEOTIDE SEQUENCE [LARGE SCALE GENOMIC DNA]</scope>
    <source>
        <strain evidence="12">1</strain>
    </source>
</reference>
<dbReference type="GO" id="GO:0022627">
    <property type="term" value="C:cytosolic small ribosomal subunit"/>
    <property type="evidence" value="ECO:0007669"/>
    <property type="project" value="TreeGrafter"/>
</dbReference>
<dbReference type="PROSITE" id="PS50823">
    <property type="entry name" value="KH_TYPE_2"/>
    <property type="match status" value="1"/>
</dbReference>
<evidence type="ECO:0000256" key="7">
    <source>
        <dbReference type="ARBA" id="ARBA00035257"/>
    </source>
</evidence>
<gene>
    <name evidence="8 12" type="primary">rpsC</name>
    <name evidence="12" type="ORF">MPLG2_2146</name>
</gene>
<feature type="compositionally biased region" description="Low complexity" evidence="10">
    <location>
        <begin position="256"/>
        <end position="270"/>
    </location>
</feature>
<organism evidence="12 13">
    <name type="scientific">Micropruina glycogenica</name>
    <dbReference type="NCBI Taxonomy" id="75385"/>
    <lineage>
        <taxon>Bacteria</taxon>
        <taxon>Bacillati</taxon>
        <taxon>Actinomycetota</taxon>
        <taxon>Actinomycetes</taxon>
        <taxon>Propionibacteriales</taxon>
        <taxon>Nocardioidaceae</taxon>
        <taxon>Micropruina</taxon>
    </lineage>
</organism>
<dbReference type="GO" id="GO:0003729">
    <property type="term" value="F:mRNA binding"/>
    <property type="evidence" value="ECO:0007669"/>
    <property type="project" value="UniProtKB-UniRule"/>
</dbReference>
<accession>A0A2N9JHG0</accession>
<comment type="function">
    <text evidence="6 8">Binds the lower part of the 30S subunit head. Binds mRNA in the 70S ribosome, positioning it for translation.</text>
</comment>
<dbReference type="InterPro" id="IPR009019">
    <property type="entry name" value="KH_sf_prok-type"/>
</dbReference>
<dbReference type="InterPro" id="IPR018280">
    <property type="entry name" value="Ribosomal_uS3_CS"/>
</dbReference>
<dbReference type="InterPro" id="IPR001351">
    <property type="entry name" value="Ribosomal_uS3_C"/>
</dbReference>
<keyword evidence="3 8" id="KW-0694">RNA-binding</keyword>
<feature type="domain" description="KH type-2" evidence="11">
    <location>
        <begin position="38"/>
        <end position="106"/>
    </location>
</feature>
<dbReference type="Pfam" id="PF07650">
    <property type="entry name" value="KH_2"/>
    <property type="match status" value="1"/>
</dbReference>
<protein>
    <recommendedName>
        <fullName evidence="7 8">Small ribosomal subunit protein uS3</fullName>
    </recommendedName>
</protein>
<dbReference type="KEGG" id="mgg:MPLG2_2146"/>
<dbReference type="AlphaFoldDB" id="A0A2N9JHG0"/>
<sequence length="270" mass="29879">MGQKINPNGFRLGITTDHKTRWYADKGYAEYVAEDVKVRKYLHKTLERAGISSVEIERRSERVTIFLYAARPGIVIGRNGAEAERVRAELEKLTGKQVQLNILEVKNPEIDAQLVAQGIAEQLSARVAFRRAMRKAQQTAMRSGATGIKIKCSGRLGGAEMSRSEFYREGRVPLHTLRADIDYGFFEAKTTFGRIGVKVWIYKGDVSGNRAERAAQRAARATAGGQRRPARGPRRDDRGGRDNRPERGGRRRAEAAEAPAAEGVAENAGA</sequence>
<dbReference type="FunFam" id="3.30.300.20:FF:000001">
    <property type="entry name" value="30S ribosomal protein S3"/>
    <property type="match status" value="1"/>
</dbReference>
<evidence type="ECO:0000256" key="6">
    <source>
        <dbReference type="ARBA" id="ARBA00024998"/>
    </source>
</evidence>
<comment type="similarity">
    <text evidence="1 8 9">Belongs to the universal ribosomal protein uS3 family.</text>
</comment>
<keyword evidence="13" id="KW-1185">Reference proteome</keyword>
<dbReference type="InterPro" id="IPR036419">
    <property type="entry name" value="Ribosomal_S3_C_sf"/>
</dbReference>
<evidence type="ECO:0000256" key="9">
    <source>
        <dbReference type="RuleBase" id="RU003624"/>
    </source>
</evidence>
<keyword evidence="4 8" id="KW-0689">Ribosomal protein</keyword>
<evidence type="ECO:0000256" key="1">
    <source>
        <dbReference type="ARBA" id="ARBA00010761"/>
    </source>
</evidence>
<evidence type="ECO:0000313" key="12">
    <source>
        <dbReference type="EMBL" id="SPD87176.1"/>
    </source>
</evidence>
<evidence type="ECO:0000256" key="2">
    <source>
        <dbReference type="ARBA" id="ARBA00022730"/>
    </source>
</evidence>
<dbReference type="InterPro" id="IPR005704">
    <property type="entry name" value="Ribosomal_uS3_bac-typ"/>
</dbReference>
<dbReference type="InterPro" id="IPR057258">
    <property type="entry name" value="Ribosomal_uS3"/>
</dbReference>
<keyword evidence="2 8" id="KW-0699">rRNA-binding</keyword>
<evidence type="ECO:0000256" key="10">
    <source>
        <dbReference type="SAM" id="MobiDB-lite"/>
    </source>
</evidence>
<evidence type="ECO:0000256" key="3">
    <source>
        <dbReference type="ARBA" id="ARBA00022884"/>
    </source>
</evidence>
<proteinExistence type="inferred from homology"/>
<dbReference type="NCBIfam" id="TIGR01009">
    <property type="entry name" value="rpsC_bact"/>
    <property type="match status" value="1"/>
</dbReference>
<dbReference type="GO" id="GO:0019843">
    <property type="term" value="F:rRNA binding"/>
    <property type="evidence" value="ECO:0007669"/>
    <property type="project" value="UniProtKB-UniRule"/>
</dbReference>
<feature type="region of interest" description="Disordered" evidence="10">
    <location>
        <begin position="213"/>
        <end position="270"/>
    </location>
</feature>
<feature type="compositionally biased region" description="Basic and acidic residues" evidence="10">
    <location>
        <begin position="233"/>
        <end position="255"/>
    </location>
</feature>
<dbReference type="CDD" id="cd02412">
    <property type="entry name" value="KH-II_30S_S3"/>
    <property type="match status" value="1"/>
</dbReference>
<dbReference type="EMBL" id="LT985188">
    <property type="protein sequence ID" value="SPD87176.1"/>
    <property type="molecule type" value="Genomic_DNA"/>
</dbReference>
<keyword evidence="5 8" id="KW-0687">Ribonucleoprotein</keyword>
<dbReference type="Gene3D" id="3.30.300.20">
    <property type="match status" value="1"/>
</dbReference>
<evidence type="ECO:0000256" key="8">
    <source>
        <dbReference type="HAMAP-Rule" id="MF_01309"/>
    </source>
</evidence>
<name>A0A2N9JHG0_9ACTN</name>
<evidence type="ECO:0000313" key="13">
    <source>
        <dbReference type="Proteomes" id="UP000238164"/>
    </source>
</evidence>
<dbReference type="Gene3D" id="3.30.1140.32">
    <property type="entry name" value="Ribosomal protein S3, C-terminal domain"/>
    <property type="match status" value="1"/>
</dbReference>
<dbReference type="PANTHER" id="PTHR11760:SF19">
    <property type="entry name" value="SMALL RIBOSOMAL SUBUNIT PROTEIN US3C"/>
    <property type="match status" value="1"/>
</dbReference>
<dbReference type="InterPro" id="IPR015946">
    <property type="entry name" value="KH_dom-like_a/b"/>
</dbReference>
<comment type="subunit">
    <text evidence="8">Part of the 30S ribosomal subunit. Forms a tight complex with proteins S10 and S14.</text>
</comment>
<dbReference type="SMART" id="SM00322">
    <property type="entry name" value="KH"/>
    <property type="match status" value="1"/>
</dbReference>
<dbReference type="Pfam" id="PF00189">
    <property type="entry name" value="Ribosomal_S3_C"/>
    <property type="match status" value="1"/>
</dbReference>